<dbReference type="Gene3D" id="3.40.30.10">
    <property type="entry name" value="Glutaredoxin"/>
    <property type="match status" value="1"/>
</dbReference>
<dbReference type="GO" id="GO:0015036">
    <property type="term" value="F:disulfide oxidoreductase activity"/>
    <property type="evidence" value="ECO:0007669"/>
    <property type="project" value="UniProtKB-ARBA"/>
</dbReference>
<evidence type="ECO:0000313" key="8">
    <source>
        <dbReference type="Proteomes" id="UP001239782"/>
    </source>
</evidence>
<dbReference type="GO" id="GO:0006979">
    <property type="term" value="P:response to oxidative stress"/>
    <property type="evidence" value="ECO:0007669"/>
    <property type="project" value="InterPro"/>
</dbReference>
<evidence type="ECO:0000256" key="5">
    <source>
        <dbReference type="SAM" id="SignalP"/>
    </source>
</evidence>
<dbReference type="InterPro" id="IPR013766">
    <property type="entry name" value="Thioredoxin_domain"/>
</dbReference>
<dbReference type="RefSeq" id="WP_309202305.1">
    <property type="nucleotide sequence ID" value="NZ_CP133548.1"/>
</dbReference>
<keyword evidence="8" id="KW-1185">Reference proteome</keyword>
<dbReference type="GO" id="GO:0004601">
    <property type="term" value="F:peroxidase activity"/>
    <property type="evidence" value="ECO:0007669"/>
    <property type="project" value="UniProtKB-KW"/>
</dbReference>
<evidence type="ECO:0000313" key="7">
    <source>
        <dbReference type="EMBL" id="WMS87166.1"/>
    </source>
</evidence>
<dbReference type="InterPro" id="IPR036249">
    <property type="entry name" value="Thioredoxin-like_sf"/>
</dbReference>
<keyword evidence="5" id="KW-0732">Signal</keyword>
<sequence>MQALFKTFIILFALTLSFSMTAADRTAKDFTLPTLDGATITLSEYKDQAVVLVFWATWCPYCKKLLPGIERLHQTYGEKGLKVIAINVMEDGDPAAYIKQHNYSFSVALKGDSIMNNFMVPATPTIAILSKNNQWHDHLNLSDPNSLKLENSIRTAMGLDKLEKSED</sequence>
<dbReference type="PANTHER" id="PTHR42852">
    <property type="entry name" value="THIOL:DISULFIDE INTERCHANGE PROTEIN DSBE"/>
    <property type="match status" value="1"/>
</dbReference>
<dbReference type="PANTHER" id="PTHR42852:SF17">
    <property type="entry name" value="THIOREDOXIN-LIKE PROTEIN HI_1115"/>
    <property type="match status" value="1"/>
</dbReference>
<dbReference type="Proteomes" id="UP001239782">
    <property type="component" value="Chromosome"/>
</dbReference>
<reference evidence="7 8" key="1">
    <citation type="submission" date="2023-08" db="EMBL/GenBank/DDBJ databases">
        <title>Pleionea litopenaei sp. nov., isolated from stomach of juvenile Litopenaeus vannamei.</title>
        <authorList>
            <person name="Rho A.M."/>
            <person name="Hwang C.Y."/>
        </authorList>
    </citation>
    <scope>NUCLEOTIDE SEQUENCE [LARGE SCALE GENOMIC DNA]</scope>
    <source>
        <strain evidence="7 8">HL-JVS1</strain>
    </source>
</reference>
<comment type="similarity">
    <text evidence="1">Belongs to the glutathione peroxidase family.</text>
</comment>
<evidence type="ECO:0000256" key="4">
    <source>
        <dbReference type="ARBA" id="ARBA00023284"/>
    </source>
</evidence>
<keyword evidence="2" id="KW-0575">Peroxidase</keyword>
<evidence type="ECO:0000259" key="6">
    <source>
        <dbReference type="PROSITE" id="PS51352"/>
    </source>
</evidence>
<evidence type="ECO:0000256" key="1">
    <source>
        <dbReference type="ARBA" id="ARBA00006926"/>
    </source>
</evidence>
<protein>
    <submittedName>
        <fullName evidence="7">TlpA disulfide reductase family protein</fullName>
    </submittedName>
</protein>
<dbReference type="SUPFAM" id="SSF52833">
    <property type="entry name" value="Thioredoxin-like"/>
    <property type="match status" value="1"/>
</dbReference>
<dbReference type="InterPro" id="IPR000866">
    <property type="entry name" value="AhpC/TSA"/>
</dbReference>
<dbReference type="CDD" id="cd02966">
    <property type="entry name" value="TlpA_like_family"/>
    <property type="match status" value="1"/>
</dbReference>
<dbReference type="AlphaFoldDB" id="A0AA51RT66"/>
<proteinExistence type="inferred from homology"/>
<accession>A0AA51RT66</accession>
<dbReference type="PROSITE" id="PS51352">
    <property type="entry name" value="THIOREDOXIN_2"/>
    <property type="match status" value="1"/>
</dbReference>
<evidence type="ECO:0000256" key="2">
    <source>
        <dbReference type="ARBA" id="ARBA00022559"/>
    </source>
</evidence>
<keyword evidence="4" id="KW-0676">Redox-active center</keyword>
<feature type="chain" id="PRO_5041283717" evidence="5">
    <location>
        <begin position="23"/>
        <end position="167"/>
    </location>
</feature>
<dbReference type="PROSITE" id="PS51355">
    <property type="entry name" value="GLUTATHIONE_PEROXID_3"/>
    <property type="match status" value="1"/>
</dbReference>
<dbReference type="PROSITE" id="PS00194">
    <property type="entry name" value="THIOREDOXIN_1"/>
    <property type="match status" value="1"/>
</dbReference>
<organism evidence="7 8">
    <name type="scientific">Pleionea litopenaei</name>
    <dbReference type="NCBI Taxonomy" id="3070815"/>
    <lineage>
        <taxon>Bacteria</taxon>
        <taxon>Pseudomonadati</taxon>
        <taxon>Pseudomonadota</taxon>
        <taxon>Gammaproteobacteria</taxon>
        <taxon>Oceanospirillales</taxon>
        <taxon>Pleioneaceae</taxon>
        <taxon>Pleionea</taxon>
    </lineage>
</organism>
<feature type="domain" description="Thioredoxin" evidence="6">
    <location>
        <begin position="21"/>
        <end position="158"/>
    </location>
</feature>
<dbReference type="InterPro" id="IPR050553">
    <property type="entry name" value="Thioredoxin_ResA/DsbE_sf"/>
</dbReference>
<feature type="signal peptide" evidence="5">
    <location>
        <begin position="1"/>
        <end position="22"/>
    </location>
</feature>
<dbReference type="KEGG" id="plei:Q9312_18325"/>
<gene>
    <name evidence="7" type="ORF">Q9312_18325</name>
</gene>
<evidence type="ECO:0000256" key="3">
    <source>
        <dbReference type="ARBA" id="ARBA00023002"/>
    </source>
</evidence>
<keyword evidence="3" id="KW-0560">Oxidoreductase</keyword>
<name>A0AA51RT66_9GAMM</name>
<dbReference type="InterPro" id="IPR017937">
    <property type="entry name" value="Thioredoxin_CS"/>
</dbReference>
<dbReference type="InterPro" id="IPR000889">
    <property type="entry name" value="Glutathione_peroxidase"/>
</dbReference>
<dbReference type="Pfam" id="PF00578">
    <property type="entry name" value="AhpC-TSA"/>
    <property type="match status" value="1"/>
</dbReference>
<dbReference type="EMBL" id="CP133548">
    <property type="protein sequence ID" value="WMS87166.1"/>
    <property type="molecule type" value="Genomic_DNA"/>
</dbReference>